<comment type="caution">
    <text evidence="2">The sequence shown here is derived from an EMBL/GenBank/DDBJ whole genome shotgun (WGS) entry which is preliminary data.</text>
</comment>
<feature type="compositionally biased region" description="Basic and acidic residues" evidence="1">
    <location>
        <begin position="158"/>
        <end position="169"/>
    </location>
</feature>
<feature type="non-terminal residue" evidence="2">
    <location>
        <position position="1"/>
    </location>
</feature>
<evidence type="ECO:0000313" key="2">
    <source>
        <dbReference type="EMBL" id="CAG8857045.1"/>
    </source>
</evidence>
<sequence>EIVELKREKAEFLAKEARSMARIMELEQTIKESAENKKLRDVELDEGNAKRDAEIIELRSKIAKLEYIIEENRLKISRSEENYNNGSADNSEQIDLQCNDNSARMCMLTSNSDITSERIENSSDITSDDASYRTSCSSDTYQKKSSRSSTSPIETISSEEKKINDFLDR</sequence>
<feature type="compositionally biased region" description="Polar residues" evidence="1">
    <location>
        <begin position="122"/>
        <end position="140"/>
    </location>
</feature>
<proteinExistence type="predicted"/>
<gene>
    <name evidence="2" type="ORF">GMARGA_LOCUS45866</name>
</gene>
<evidence type="ECO:0000313" key="3">
    <source>
        <dbReference type="Proteomes" id="UP000789901"/>
    </source>
</evidence>
<organism evidence="2 3">
    <name type="scientific">Gigaspora margarita</name>
    <dbReference type="NCBI Taxonomy" id="4874"/>
    <lineage>
        <taxon>Eukaryota</taxon>
        <taxon>Fungi</taxon>
        <taxon>Fungi incertae sedis</taxon>
        <taxon>Mucoromycota</taxon>
        <taxon>Glomeromycotina</taxon>
        <taxon>Glomeromycetes</taxon>
        <taxon>Diversisporales</taxon>
        <taxon>Gigasporaceae</taxon>
        <taxon>Gigaspora</taxon>
    </lineage>
</organism>
<name>A0ABN7XPR6_GIGMA</name>
<evidence type="ECO:0000256" key="1">
    <source>
        <dbReference type="SAM" id="MobiDB-lite"/>
    </source>
</evidence>
<feature type="region of interest" description="Disordered" evidence="1">
    <location>
        <begin position="116"/>
        <end position="169"/>
    </location>
</feature>
<dbReference type="EMBL" id="CAJVQB010166679">
    <property type="protein sequence ID" value="CAG8857045.1"/>
    <property type="molecule type" value="Genomic_DNA"/>
</dbReference>
<feature type="non-terminal residue" evidence="2">
    <location>
        <position position="169"/>
    </location>
</feature>
<reference evidence="2 3" key="1">
    <citation type="submission" date="2021-06" db="EMBL/GenBank/DDBJ databases">
        <authorList>
            <person name="Kallberg Y."/>
            <person name="Tangrot J."/>
            <person name="Rosling A."/>
        </authorList>
    </citation>
    <scope>NUCLEOTIDE SEQUENCE [LARGE SCALE GENOMIC DNA]</scope>
    <source>
        <strain evidence="2 3">120-4 pot B 10/14</strain>
    </source>
</reference>
<dbReference type="Proteomes" id="UP000789901">
    <property type="component" value="Unassembled WGS sequence"/>
</dbReference>
<accession>A0ABN7XPR6</accession>
<feature type="compositionally biased region" description="Low complexity" evidence="1">
    <location>
        <begin position="147"/>
        <end position="156"/>
    </location>
</feature>
<protein>
    <submittedName>
        <fullName evidence="2">4273_t:CDS:1</fullName>
    </submittedName>
</protein>
<keyword evidence="3" id="KW-1185">Reference proteome</keyword>